<accession>A0A1A7NWU8</accession>
<dbReference type="Proteomes" id="UP000092649">
    <property type="component" value="Unassembled WGS sequence"/>
</dbReference>
<dbReference type="AlphaFoldDB" id="A0A1A7NWU8"/>
<reference evidence="1 2" key="1">
    <citation type="submission" date="2014-11" db="EMBL/GenBank/DDBJ databases">
        <title>Pan-genome of Gallibacterium spp.</title>
        <authorList>
            <person name="Kudirkiene E."/>
            <person name="Bojesen A.M."/>
        </authorList>
    </citation>
    <scope>NUCLEOTIDE SEQUENCE [LARGE SCALE GENOMIC DNA]</scope>
    <source>
        <strain evidence="1 2">F150</strain>
    </source>
</reference>
<sequence length="674" mass="77643">MSWMQRLYQTYDQILQHKLDTSTTPLTPVGHTLQTAHIVITLNQKGEFQTATVMPPKTTIMLPVTEDSENRTSGEAPHPFADKIQYVAKDYLDYGGQKNSYFDGYLTQLQKWCNSSFAHPKVKAILNYVSQGTVMADLIKQGIFHLDNNGHVLNKWENNSTAPAIFATLPKSQEYGAALICWRVEIPNDLNADTWTDRSIQQSWIDYIASSNNNRGFCFIKGQKDVISNMHPAKLRHTGDKAKLISSNDKDGYTFRGRFDDANEAASISNEVSTKAHSALRWLISRQGIRNGDQVTVAWAIDPQTIPPSPLQDNYDYLDDDDDDYEIPSIDDGKNELSNELSTEEHVPKWSINLGQQAAAIIKKKMLGLKAELPQHQQISLLMLDSATPGRMALTYYQEFLPDDYFANLDAWLDDFCWYQRYSRNKKEDKKEDKRTTWPVIPPSPDAIAKTVYGRSLSDTLKKQLYARLLPVIAGGPYIPFPLDLVQKSIESACNPNGYERWEWERNVGVACALYKGWRIREDRRIYYHDSSKWRNYSMALEKENRSRDYLYGRLLAIAENIESYALYLAGEKRTTNAERYMQRFAQHPFSTWRNIELALIPYQERLQNNNKDYGKQDLDEIMDLFKSEDFICDDKLSGEFLLGYHSQKMEIYRKVAELKANKDKSKNETKTDE</sequence>
<proteinExistence type="predicted"/>
<keyword evidence="2" id="KW-1185">Reference proteome</keyword>
<dbReference type="OrthoDB" id="5389988at2"/>
<dbReference type="Pfam" id="PF09709">
    <property type="entry name" value="Cas_Csd1"/>
    <property type="match status" value="1"/>
</dbReference>
<comment type="caution">
    <text evidence="1">The sequence shown here is derived from an EMBL/GenBank/DDBJ whole genome shotgun (WGS) entry which is preliminary data.</text>
</comment>
<dbReference type="CDD" id="cd09757">
    <property type="entry name" value="Cas8c_I-C"/>
    <property type="match status" value="1"/>
</dbReference>
<evidence type="ECO:0000313" key="1">
    <source>
        <dbReference type="EMBL" id="OBW94168.1"/>
    </source>
</evidence>
<evidence type="ECO:0000313" key="2">
    <source>
        <dbReference type="Proteomes" id="UP000092649"/>
    </source>
</evidence>
<gene>
    <name evidence="1" type="ORF">QS62_06980</name>
</gene>
<dbReference type="InterPro" id="IPR010144">
    <property type="entry name" value="CRISPR-assoc_prot_Csd1-typ"/>
</dbReference>
<organism evidence="1 2">
    <name type="scientific">Gallibacterium salpingitidis</name>
    <dbReference type="NCBI Taxonomy" id="505341"/>
    <lineage>
        <taxon>Bacteria</taxon>
        <taxon>Pseudomonadati</taxon>
        <taxon>Pseudomonadota</taxon>
        <taxon>Gammaproteobacteria</taxon>
        <taxon>Pasteurellales</taxon>
        <taxon>Pasteurellaceae</taxon>
        <taxon>Gallibacterium</taxon>
    </lineage>
</organism>
<dbReference type="RefSeq" id="WP_066107960.1">
    <property type="nucleotide sequence ID" value="NZ_JTJL01000030.1"/>
</dbReference>
<dbReference type="NCBIfam" id="TIGR01863">
    <property type="entry name" value="cas_Csd1"/>
    <property type="match status" value="1"/>
</dbReference>
<dbReference type="EMBL" id="JTJL01000030">
    <property type="protein sequence ID" value="OBW94168.1"/>
    <property type="molecule type" value="Genomic_DNA"/>
</dbReference>
<protein>
    <submittedName>
        <fullName evidence="1">CRISPR-associated protein Csd1</fullName>
    </submittedName>
</protein>
<dbReference type="PATRIC" id="fig|505341.3.peg.1405"/>
<name>A0A1A7NWU8_9PAST</name>